<name>A0A9P3GN31_9APHY</name>
<feature type="compositionally biased region" description="Low complexity" evidence="5">
    <location>
        <begin position="387"/>
        <end position="399"/>
    </location>
</feature>
<feature type="region of interest" description="Disordered" evidence="5">
    <location>
        <begin position="488"/>
        <end position="508"/>
    </location>
</feature>
<evidence type="ECO:0000256" key="6">
    <source>
        <dbReference type="SAM" id="Phobius"/>
    </source>
</evidence>
<keyword evidence="9" id="KW-1185">Reference proteome</keyword>
<dbReference type="EMBL" id="BPQB01000059">
    <property type="protein sequence ID" value="GJE96424.1"/>
    <property type="molecule type" value="Genomic_DNA"/>
</dbReference>
<keyword evidence="3 6" id="KW-1133">Transmembrane helix</keyword>
<evidence type="ECO:0000256" key="4">
    <source>
        <dbReference type="ARBA" id="ARBA00023136"/>
    </source>
</evidence>
<organism evidence="8 9">
    <name type="scientific">Phanerochaete sordida</name>
    <dbReference type="NCBI Taxonomy" id="48140"/>
    <lineage>
        <taxon>Eukaryota</taxon>
        <taxon>Fungi</taxon>
        <taxon>Dikarya</taxon>
        <taxon>Basidiomycota</taxon>
        <taxon>Agaricomycotina</taxon>
        <taxon>Agaricomycetes</taxon>
        <taxon>Polyporales</taxon>
        <taxon>Phanerochaetaceae</taxon>
        <taxon>Phanerochaete</taxon>
    </lineage>
</organism>
<evidence type="ECO:0000313" key="9">
    <source>
        <dbReference type="Proteomes" id="UP000703269"/>
    </source>
</evidence>
<evidence type="ECO:0000256" key="5">
    <source>
        <dbReference type="SAM" id="MobiDB-lite"/>
    </source>
</evidence>
<feature type="chain" id="PRO_5040205265" description="Transmembrane protein" evidence="7">
    <location>
        <begin position="23"/>
        <end position="508"/>
    </location>
</feature>
<feature type="compositionally biased region" description="Low complexity" evidence="5">
    <location>
        <begin position="247"/>
        <end position="262"/>
    </location>
</feature>
<evidence type="ECO:0008006" key="10">
    <source>
        <dbReference type="Google" id="ProtNLM"/>
    </source>
</evidence>
<feature type="region of interest" description="Disordered" evidence="5">
    <location>
        <begin position="216"/>
        <end position="297"/>
    </location>
</feature>
<gene>
    <name evidence="8" type="ORF">PsYK624_126210</name>
</gene>
<evidence type="ECO:0000256" key="7">
    <source>
        <dbReference type="SAM" id="SignalP"/>
    </source>
</evidence>
<evidence type="ECO:0000256" key="3">
    <source>
        <dbReference type="ARBA" id="ARBA00022989"/>
    </source>
</evidence>
<dbReference type="Proteomes" id="UP000703269">
    <property type="component" value="Unassembled WGS sequence"/>
</dbReference>
<comment type="caution">
    <text evidence="8">The sequence shown here is derived from an EMBL/GenBank/DDBJ whole genome shotgun (WGS) entry which is preliminary data.</text>
</comment>
<keyword evidence="2 6" id="KW-0812">Transmembrane</keyword>
<sequence length="508" mass="52576">MQGIDIAALMTLLCALVLGVTAQPFQHTFDWGWQTLVSPTSFEECQLVQVDVIGNFGTVAPYYMLAFEPGGVPTTSMIGHDRSNLWWQANHQRGSSLMLTMIDSNGSTGGVPQPLYDMTAGSNTSCLQSLPSSSAIVHANISAGNNLSTCDPLGITISGGQKPYTVFLAETDSPLLVVQTLSDDDDTFTYFNQYNPGWQIIASVYDASGQWGTSSGAIQTSNGSTAPPCNGLEPSQSNSTRSGGGEPLPASALPLPSGTSVTPPSPSSTPPPSPRTSTPIVQSSPPSAASARSSGSNHDVVGIAAGVGVGVGVPLLLAAILIPLFCWRRQKGGAQEASSNLQPGPGYEVEPWNPEPQMLQLHSGSPAMPIEGGHTTGWVPTEGWRGSGLSSSDGPSPTSAQFPYGAASMTPSSSSTWGDTKSHPTGFVLRPPSSSTAQSWPGDDAPGQMAARPSTIATVDEGAEGGSEPQGRLVQSHDGAAVIIRDIPPPYADVSRPSSSALRNEFAD</sequence>
<feature type="compositionally biased region" description="Polar residues" evidence="5">
    <location>
        <begin position="409"/>
        <end position="419"/>
    </location>
</feature>
<feature type="signal peptide" evidence="7">
    <location>
        <begin position="1"/>
        <end position="22"/>
    </location>
</feature>
<feature type="compositionally biased region" description="Low complexity" evidence="5">
    <location>
        <begin position="275"/>
        <end position="297"/>
    </location>
</feature>
<evidence type="ECO:0000256" key="1">
    <source>
        <dbReference type="ARBA" id="ARBA00004167"/>
    </source>
</evidence>
<keyword evidence="4 6" id="KW-0472">Membrane</keyword>
<protein>
    <recommendedName>
        <fullName evidence="10">Transmembrane protein</fullName>
    </recommendedName>
</protein>
<feature type="compositionally biased region" description="Pro residues" evidence="5">
    <location>
        <begin position="263"/>
        <end position="274"/>
    </location>
</feature>
<reference evidence="8 9" key="1">
    <citation type="submission" date="2021-08" db="EMBL/GenBank/DDBJ databases">
        <title>Draft Genome Sequence of Phanerochaete sordida strain YK-624.</title>
        <authorList>
            <person name="Mori T."/>
            <person name="Dohra H."/>
            <person name="Suzuki T."/>
            <person name="Kawagishi H."/>
            <person name="Hirai H."/>
        </authorList>
    </citation>
    <scope>NUCLEOTIDE SEQUENCE [LARGE SCALE GENOMIC DNA]</scope>
    <source>
        <strain evidence="8 9">YK-624</strain>
    </source>
</reference>
<accession>A0A9P3GN31</accession>
<dbReference type="AlphaFoldDB" id="A0A9P3GN31"/>
<dbReference type="GO" id="GO:0071944">
    <property type="term" value="C:cell periphery"/>
    <property type="evidence" value="ECO:0007669"/>
    <property type="project" value="UniProtKB-ARBA"/>
</dbReference>
<feature type="region of interest" description="Disordered" evidence="5">
    <location>
        <begin position="381"/>
        <end position="450"/>
    </location>
</feature>
<evidence type="ECO:0000313" key="8">
    <source>
        <dbReference type="EMBL" id="GJE96424.1"/>
    </source>
</evidence>
<dbReference type="PANTHER" id="PTHR15549">
    <property type="entry name" value="PAIRED IMMUNOGLOBULIN-LIKE TYPE 2 RECEPTOR"/>
    <property type="match status" value="1"/>
</dbReference>
<comment type="subcellular location">
    <subcellularLocation>
        <location evidence="1">Membrane</location>
        <topology evidence="1">Single-pass membrane protein</topology>
    </subcellularLocation>
</comment>
<dbReference type="InterPro" id="IPR051694">
    <property type="entry name" value="Immunoregulatory_rcpt-like"/>
</dbReference>
<feature type="transmembrane region" description="Helical" evidence="6">
    <location>
        <begin position="300"/>
        <end position="325"/>
    </location>
</feature>
<dbReference type="GO" id="GO:0016020">
    <property type="term" value="C:membrane"/>
    <property type="evidence" value="ECO:0007669"/>
    <property type="project" value="UniProtKB-SubCell"/>
</dbReference>
<keyword evidence="7" id="KW-0732">Signal</keyword>
<evidence type="ECO:0000256" key="2">
    <source>
        <dbReference type="ARBA" id="ARBA00022692"/>
    </source>
</evidence>
<dbReference type="OrthoDB" id="2527908at2759"/>
<feature type="compositionally biased region" description="Polar residues" evidence="5">
    <location>
        <begin position="216"/>
        <end position="241"/>
    </location>
</feature>
<proteinExistence type="predicted"/>